<dbReference type="EMBL" id="UHJJ01000012">
    <property type="protein sequence ID" value="SUQ15386.1"/>
    <property type="molecule type" value="Genomic_DNA"/>
</dbReference>
<accession>A0A315ZT74</accession>
<keyword evidence="3" id="KW-0328">Glycosyltransferase</keyword>
<keyword evidence="7" id="KW-1185">Reference proteome</keyword>
<evidence type="ECO:0000256" key="2">
    <source>
        <dbReference type="ARBA" id="ARBA00006739"/>
    </source>
</evidence>
<dbReference type="PANTHER" id="PTHR43179">
    <property type="entry name" value="RHAMNOSYLTRANSFERASE WBBL"/>
    <property type="match status" value="1"/>
</dbReference>
<name>A0A315ZT74_9FIRM</name>
<evidence type="ECO:0000259" key="5">
    <source>
        <dbReference type="Pfam" id="PF00535"/>
    </source>
</evidence>
<protein>
    <submittedName>
        <fullName evidence="6">Glycosyltransferase, GT2 family</fullName>
    </submittedName>
</protein>
<evidence type="ECO:0000313" key="7">
    <source>
        <dbReference type="Proteomes" id="UP000254051"/>
    </source>
</evidence>
<proteinExistence type="inferred from homology"/>
<dbReference type="InterPro" id="IPR029044">
    <property type="entry name" value="Nucleotide-diphossugar_trans"/>
</dbReference>
<feature type="domain" description="Glycosyltransferase 2-like" evidence="5">
    <location>
        <begin position="6"/>
        <end position="134"/>
    </location>
</feature>
<dbReference type="AlphaFoldDB" id="A0A315ZT74"/>
<evidence type="ECO:0000256" key="3">
    <source>
        <dbReference type="ARBA" id="ARBA00022676"/>
    </source>
</evidence>
<comment type="pathway">
    <text evidence="1">Cell wall biogenesis; cell wall polysaccharide biosynthesis.</text>
</comment>
<keyword evidence="4 6" id="KW-0808">Transferase</keyword>
<gene>
    <name evidence="6" type="ORF">SAMN05216529_11234</name>
</gene>
<evidence type="ECO:0000256" key="1">
    <source>
        <dbReference type="ARBA" id="ARBA00004776"/>
    </source>
</evidence>
<reference evidence="7" key="1">
    <citation type="submission" date="2017-07" db="EMBL/GenBank/DDBJ databases">
        <authorList>
            <person name="Varghese N."/>
            <person name="Submissions S."/>
        </authorList>
    </citation>
    <scope>NUCLEOTIDE SEQUENCE [LARGE SCALE GENOMIC DNA]</scope>
    <source>
        <strain evidence="7">NLAE-zl-C134</strain>
    </source>
</reference>
<dbReference type="Gene3D" id="3.90.550.10">
    <property type="entry name" value="Spore Coat Polysaccharide Biosynthesis Protein SpsA, Chain A"/>
    <property type="match status" value="1"/>
</dbReference>
<dbReference type="SUPFAM" id="SSF53448">
    <property type="entry name" value="Nucleotide-diphospho-sugar transferases"/>
    <property type="match status" value="1"/>
</dbReference>
<sequence length="294" mass="34914">MEIVFVILHYMALKETEQSVRYIRDNLDTDNYHIIIVDNASSNGTGAKLRDIYENEPDITVIVNSQNQGFARGNNVGFLYAKQKWNPRYIVLMNNDVFLTERSLIKKINKEYTYSHFSVLGPMIMTKDGRCDVNPQRAEFSDVKEIDRKIQHYRKDLKRYQYHYAPLYYKLASIKGILFGKQKSTAKEYLKRKENVKLHGCFLVFSQEYIKAFDGLDKSTFLFWEEEFLYKHMISNGKKMVYSPEITVFHMEDAATDVLVTRKREKMIFMLTHYIDSLEKLKEVYVRYEEIDEK</sequence>
<dbReference type="Proteomes" id="UP000254051">
    <property type="component" value="Unassembled WGS sequence"/>
</dbReference>
<comment type="similarity">
    <text evidence="2">Belongs to the glycosyltransferase 2 family.</text>
</comment>
<dbReference type="GO" id="GO:0016757">
    <property type="term" value="F:glycosyltransferase activity"/>
    <property type="evidence" value="ECO:0007669"/>
    <property type="project" value="UniProtKB-KW"/>
</dbReference>
<organism evidence="6 7">
    <name type="scientific">Faecalicatena contorta</name>
    <dbReference type="NCBI Taxonomy" id="39482"/>
    <lineage>
        <taxon>Bacteria</taxon>
        <taxon>Bacillati</taxon>
        <taxon>Bacillota</taxon>
        <taxon>Clostridia</taxon>
        <taxon>Lachnospirales</taxon>
        <taxon>Lachnospiraceae</taxon>
        <taxon>Faecalicatena</taxon>
    </lineage>
</organism>
<dbReference type="InterPro" id="IPR001173">
    <property type="entry name" value="Glyco_trans_2-like"/>
</dbReference>
<dbReference type="OrthoDB" id="9813495at2"/>
<dbReference type="Pfam" id="PF00535">
    <property type="entry name" value="Glycos_transf_2"/>
    <property type="match status" value="1"/>
</dbReference>
<evidence type="ECO:0000256" key="4">
    <source>
        <dbReference type="ARBA" id="ARBA00022679"/>
    </source>
</evidence>
<evidence type="ECO:0000313" key="6">
    <source>
        <dbReference type="EMBL" id="SUQ15386.1"/>
    </source>
</evidence>
<dbReference type="PANTHER" id="PTHR43179:SF12">
    <property type="entry name" value="GALACTOFURANOSYLTRANSFERASE GLFT2"/>
    <property type="match status" value="1"/>
</dbReference>
<dbReference type="RefSeq" id="WP_109713169.1">
    <property type="nucleotide sequence ID" value="NZ_QGDS01000012.1"/>
</dbReference>